<comment type="similarity">
    <text evidence="2 14">Belongs to the cytochrome c oxidase subunit 2 family.</text>
</comment>
<dbReference type="FunFam" id="2.60.40.420:FF:000001">
    <property type="entry name" value="Cytochrome c oxidase subunit 2"/>
    <property type="match status" value="1"/>
</dbReference>
<evidence type="ECO:0000313" key="18">
    <source>
        <dbReference type="EMBL" id="AGW52207.1"/>
    </source>
</evidence>
<dbReference type="SUPFAM" id="SSF49503">
    <property type="entry name" value="Cupredoxins"/>
    <property type="match status" value="1"/>
</dbReference>
<dbReference type="GO" id="GO:1902494">
    <property type="term" value="C:catalytic complex"/>
    <property type="evidence" value="ECO:0007669"/>
    <property type="project" value="UniProtKB-ARBA"/>
</dbReference>
<organism evidence="18">
    <name type="scientific">Prasinoderma coloniale</name>
    <dbReference type="NCBI Taxonomy" id="156133"/>
    <lineage>
        <taxon>Eukaryota</taxon>
        <taxon>Viridiplantae</taxon>
        <taxon>Prasinodermophyta</taxon>
        <taxon>Prasinodermophyceae</taxon>
        <taxon>Prasinodermales</taxon>
        <taxon>Prasinodermaceae</taxon>
        <taxon>Prasinoderma</taxon>
    </lineage>
</organism>
<dbReference type="PROSITE" id="PS00078">
    <property type="entry name" value="COX2"/>
    <property type="match status" value="1"/>
</dbReference>
<dbReference type="Pfam" id="PF00116">
    <property type="entry name" value="COX2"/>
    <property type="match status" value="1"/>
</dbReference>
<dbReference type="EMBL" id="KF387569">
    <property type="protein sequence ID" value="AGW52207.1"/>
    <property type="molecule type" value="Genomic_DNA"/>
</dbReference>
<keyword evidence="14" id="KW-0999">Mitochondrion inner membrane</keyword>
<keyword evidence="8 14" id="KW-0249">Electron transport</keyword>
<feature type="transmembrane region" description="Helical" evidence="15">
    <location>
        <begin position="64"/>
        <end position="84"/>
    </location>
</feature>
<dbReference type="AlphaFoldDB" id="V9PAD0"/>
<feature type="domain" description="Cytochrome oxidase subunit II copper A binding" evidence="16">
    <location>
        <begin position="134"/>
        <end position="272"/>
    </location>
</feature>
<keyword evidence="3 14" id="KW-0813">Transport</keyword>
<evidence type="ECO:0000256" key="9">
    <source>
        <dbReference type="ARBA" id="ARBA00022989"/>
    </source>
</evidence>
<evidence type="ECO:0000256" key="7">
    <source>
        <dbReference type="ARBA" id="ARBA00022967"/>
    </source>
</evidence>
<dbReference type="SUPFAM" id="SSF81464">
    <property type="entry name" value="Cytochrome c oxidase subunit II-like, transmembrane region"/>
    <property type="match status" value="1"/>
</dbReference>
<keyword evidence="9 15" id="KW-1133">Transmembrane helix</keyword>
<feature type="domain" description="Cytochrome oxidase subunit II transmembrane region profile" evidence="17">
    <location>
        <begin position="38"/>
        <end position="133"/>
    </location>
</feature>
<sequence>MSCIDFPFPSPSLFFLEKDFGLSPFFFRFLMFTVYADHATPWQYGFQDPASPAMAGIYDLHHDIMFFLTVIVVMVCFLMVRCLMHFVKGTSIGADSTTHGTELEIIWTVTPSLILMLIAMPSFALLYSMDEVIDPAITLKVVGHQWYWTYEYSDYAQDNETSIVYDSYMVAEDDLLPGDLRLLEVDNRVVLPVHSHVRVLITSADVLHCWAVPSLALKCDAVPGRLNQVALYMDRVGLFYGQCSEICGMNHGFMPIAVESVTMPQYVDWLRMKMEDI</sequence>
<evidence type="ECO:0000256" key="2">
    <source>
        <dbReference type="ARBA" id="ARBA00007866"/>
    </source>
</evidence>
<dbReference type="GO" id="GO:1902495">
    <property type="term" value="C:transmembrane transporter complex"/>
    <property type="evidence" value="ECO:0007669"/>
    <property type="project" value="UniProtKB-ARBA"/>
</dbReference>
<keyword evidence="12 14" id="KW-0472">Membrane</keyword>
<evidence type="ECO:0000256" key="3">
    <source>
        <dbReference type="ARBA" id="ARBA00022448"/>
    </source>
</evidence>
<comment type="cofactor">
    <cofactor evidence="14">
        <name>Cu cation</name>
        <dbReference type="ChEBI" id="CHEBI:23378"/>
    </cofactor>
    <text evidence="14">Binds a copper A center.</text>
</comment>
<dbReference type="Gene3D" id="2.60.40.420">
    <property type="entry name" value="Cupredoxins - blue copper proteins"/>
    <property type="match status" value="1"/>
</dbReference>
<dbReference type="PROSITE" id="PS50999">
    <property type="entry name" value="COX2_TM"/>
    <property type="match status" value="1"/>
</dbReference>
<feature type="transmembrane region" description="Helical" evidence="15">
    <location>
        <begin position="105"/>
        <end position="127"/>
    </location>
</feature>
<accession>V9PAD0</accession>
<keyword evidence="7" id="KW-1278">Translocase</keyword>
<gene>
    <name evidence="18" type="primary">cox2</name>
</gene>
<proteinExistence type="inferred from homology"/>
<dbReference type="InterPro" id="IPR045187">
    <property type="entry name" value="CcO_II"/>
</dbReference>
<evidence type="ECO:0000256" key="11">
    <source>
        <dbReference type="ARBA" id="ARBA00023128"/>
    </source>
</evidence>
<dbReference type="InterPro" id="IPR014222">
    <property type="entry name" value="Cyt_c_oxidase_su2"/>
</dbReference>
<keyword evidence="6 14" id="KW-0479">Metal-binding</keyword>
<evidence type="ECO:0000256" key="5">
    <source>
        <dbReference type="ARBA" id="ARBA00022692"/>
    </source>
</evidence>
<keyword evidence="4 14" id="KW-0679">Respiratory chain</keyword>
<dbReference type="RefSeq" id="YP_008999863.1">
    <property type="nucleotide sequence ID" value="NC_023355.1"/>
</dbReference>
<dbReference type="Pfam" id="PF02790">
    <property type="entry name" value="COX2_TM"/>
    <property type="match status" value="1"/>
</dbReference>
<evidence type="ECO:0000256" key="15">
    <source>
        <dbReference type="SAM" id="Phobius"/>
    </source>
</evidence>
<dbReference type="InterPro" id="IPR034210">
    <property type="entry name" value="CcO_II_C"/>
</dbReference>
<evidence type="ECO:0000256" key="12">
    <source>
        <dbReference type="ARBA" id="ARBA00023136"/>
    </source>
</evidence>
<dbReference type="Gene3D" id="1.10.287.90">
    <property type="match status" value="1"/>
</dbReference>
<comment type="subcellular location">
    <subcellularLocation>
        <location evidence="14">Mitochondrion inner membrane</location>
        <topology evidence="14">Multi-pass membrane protein</topology>
    </subcellularLocation>
    <subcellularLocation>
        <location evidence="1">Mitochondrion membrane</location>
        <topology evidence="1">Multi-pass membrane protein</topology>
    </subcellularLocation>
</comment>
<evidence type="ECO:0000259" key="16">
    <source>
        <dbReference type="PROSITE" id="PS50857"/>
    </source>
</evidence>
<keyword evidence="11 14" id="KW-0496">Mitochondrion</keyword>
<evidence type="ECO:0000256" key="10">
    <source>
        <dbReference type="ARBA" id="ARBA00023008"/>
    </source>
</evidence>
<dbReference type="InterPro" id="IPR036257">
    <property type="entry name" value="Cyt_c_oxidase_su2_TM_sf"/>
</dbReference>
<comment type="function">
    <text evidence="14">Component of the cytochrome c oxidase, the last enzyme in the mitochondrial electron transport chain which drives oxidative phosphorylation. The respiratory chain contains 3 multisubunit complexes succinate dehydrogenase (complex II, CII), ubiquinol-cytochrome c oxidoreductase (cytochrome b-c1 complex, complex III, CIII) and cytochrome c oxidase (complex IV, CIV), that cooperate to transfer electrons derived from NADH and succinate to molecular oxygen, creating an electrochemical gradient over the inner membrane that drives transmembrane transport and the ATP synthase. Cytochrome c oxidase is the component of the respiratory chain that catalyzes the reduction of oxygen to water. Electrons originating from reduced cytochrome c in the intermembrane space (IMS) are transferred via the dinuclear copper A center (CU(A)) of subunit 2 and heme A of subunit 1 to the active site in subunit 1, a binuclear center (BNC) formed by heme A3 and copper B (CU(B)). The BNC reduces molecular oxygen to 2 water molecules using 4 electrons from cytochrome c in the IMS and 4 protons from the mitochondrial matrix.</text>
</comment>
<dbReference type="GO" id="GO:0016491">
    <property type="term" value="F:oxidoreductase activity"/>
    <property type="evidence" value="ECO:0007669"/>
    <property type="project" value="InterPro"/>
</dbReference>
<evidence type="ECO:0000256" key="6">
    <source>
        <dbReference type="ARBA" id="ARBA00022723"/>
    </source>
</evidence>
<keyword evidence="10 14" id="KW-0186">Copper</keyword>
<dbReference type="InterPro" id="IPR001505">
    <property type="entry name" value="Copper_CuA"/>
</dbReference>
<evidence type="ECO:0000256" key="1">
    <source>
        <dbReference type="ARBA" id="ARBA00004225"/>
    </source>
</evidence>
<dbReference type="PANTHER" id="PTHR22888:SF9">
    <property type="entry name" value="CYTOCHROME C OXIDASE SUBUNIT 2"/>
    <property type="match status" value="1"/>
</dbReference>
<reference evidence="18" key="1">
    <citation type="journal article" date="2013" name="PLoS ONE">
        <title>The Mitochondrial Genome of the Prasinophyte Prasinoderma coloniale Reveals Two Trans-Spliced Group I Introns in the Large Subunit rRNA Gene.</title>
        <authorList>
            <person name="Pombert J.F."/>
            <person name="Otis C."/>
            <person name="Turmel M."/>
            <person name="Lemieux C."/>
        </authorList>
    </citation>
    <scope>NUCLEOTIDE SEQUENCE</scope>
</reference>
<dbReference type="InterPro" id="IPR008972">
    <property type="entry name" value="Cupredoxin"/>
</dbReference>
<keyword evidence="5 14" id="KW-0812">Transmembrane</keyword>
<geneLocation type="mitochondrion" evidence="18"/>
<name>V9PAD0_9VIRI</name>
<dbReference type="InterPro" id="IPR002429">
    <property type="entry name" value="CcO_II-like_C"/>
</dbReference>
<dbReference type="FunFam" id="1.10.287.90:FF:000004">
    <property type="entry name" value="Cytochrome c oxidase subunit 2"/>
    <property type="match status" value="1"/>
</dbReference>
<dbReference type="GO" id="GO:0042773">
    <property type="term" value="P:ATP synthesis coupled electron transport"/>
    <property type="evidence" value="ECO:0007669"/>
    <property type="project" value="TreeGrafter"/>
</dbReference>
<dbReference type="InterPro" id="IPR011759">
    <property type="entry name" value="Cyt_c_oxidase_su2_TM_dom"/>
</dbReference>
<evidence type="ECO:0000256" key="8">
    <source>
        <dbReference type="ARBA" id="ARBA00022982"/>
    </source>
</evidence>
<protein>
    <recommendedName>
        <fullName evidence="14">Cytochrome c oxidase subunit 2</fullName>
    </recommendedName>
</protein>
<dbReference type="GO" id="GO:0004129">
    <property type="term" value="F:cytochrome-c oxidase activity"/>
    <property type="evidence" value="ECO:0007669"/>
    <property type="project" value="UniProtKB-EC"/>
</dbReference>
<comment type="catalytic activity">
    <reaction evidence="13">
        <text>4 Fe(II)-[cytochrome c] + O2 + 8 H(+)(in) = 4 Fe(III)-[cytochrome c] + 2 H2O + 4 H(+)(out)</text>
        <dbReference type="Rhea" id="RHEA:11436"/>
        <dbReference type="Rhea" id="RHEA-COMP:10350"/>
        <dbReference type="Rhea" id="RHEA-COMP:14399"/>
        <dbReference type="ChEBI" id="CHEBI:15377"/>
        <dbReference type="ChEBI" id="CHEBI:15378"/>
        <dbReference type="ChEBI" id="CHEBI:15379"/>
        <dbReference type="ChEBI" id="CHEBI:29033"/>
        <dbReference type="ChEBI" id="CHEBI:29034"/>
        <dbReference type="EC" id="7.1.1.9"/>
    </reaction>
    <physiologicalReaction direction="left-to-right" evidence="13">
        <dbReference type="Rhea" id="RHEA:11437"/>
    </physiologicalReaction>
</comment>
<dbReference type="PANTHER" id="PTHR22888">
    <property type="entry name" value="CYTOCHROME C OXIDASE, SUBUNIT II"/>
    <property type="match status" value="1"/>
</dbReference>
<evidence type="ECO:0000256" key="4">
    <source>
        <dbReference type="ARBA" id="ARBA00022660"/>
    </source>
</evidence>
<dbReference type="PRINTS" id="PR01166">
    <property type="entry name" value="CYCOXIDASEII"/>
</dbReference>
<dbReference type="NCBIfam" id="TIGR02866">
    <property type="entry name" value="CoxB"/>
    <property type="match status" value="1"/>
</dbReference>
<evidence type="ECO:0000256" key="13">
    <source>
        <dbReference type="ARBA" id="ARBA00049512"/>
    </source>
</evidence>
<evidence type="ECO:0000259" key="17">
    <source>
        <dbReference type="PROSITE" id="PS50999"/>
    </source>
</evidence>
<evidence type="ECO:0000256" key="14">
    <source>
        <dbReference type="RuleBase" id="RU000457"/>
    </source>
</evidence>
<dbReference type="CDD" id="cd13912">
    <property type="entry name" value="CcO_II_C"/>
    <property type="match status" value="1"/>
</dbReference>
<dbReference type="PROSITE" id="PS50857">
    <property type="entry name" value="COX2_CUA"/>
    <property type="match status" value="1"/>
</dbReference>
<dbReference type="GeneID" id="18251342"/>
<dbReference type="GO" id="GO:0005743">
    <property type="term" value="C:mitochondrial inner membrane"/>
    <property type="evidence" value="ECO:0007669"/>
    <property type="project" value="UniProtKB-SubCell"/>
</dbReference>
<dbReference type="GO" id="GO:0005507">
    <property type="term" value="F:copper ion binding"/>
    <property type="evidence" value="ECO:0007669"/>
    <property type="project" value="InterPro"/>
</dbReference>